<sequence>MEHGVRRAGHQHCADPDHLFHHAEDHHPGLRQWAQGLTAHRNHLCSKENTMRTSRILALGAVAALGITAVGCSNDASTSDDKNALTISGVSNEKAALDAVIPMFEEEYPDIDVTVETSALDQYQPTIRTQLSSGTAPDVVGVWPGNGNPAAMEVLVPGGFLADLSDIERTQEFPEGVASVSQVDGATYVAPLSFAGIGPIYNMTAMEEAGFEIPHTWSDLIDFCHEARDQTGHAAFGLGAGTNWNTQLLTYALTPEVVYGPDPDFAAEMAAGNRTFADSGWVDALDMYQEMVDEGCFVDDPLGVSYEATVTAIAQGDVFGATLVTSGLAAIRAEAPEGTELTMAALPASDDESKTLMPGAAGSAWAINAEADHPENAELFIEFLLRADVMQAYADANGSLPSIPGDGDIDPALEVLKQYQAEDKTVPWMDQNWPNARVQAAHFEAVQNMLSGVATAEEGLAAMDDAYAQGE</sequence>
<proteinExistence type="predicted"/>
<protein>
    <submittedName>
        <fullName evidence="1">Extracellular solute-binding protein</fullName>
    </submittedName>
</protein>
<accession>A0A9D2H575</accession>
<dbReference type="EMBL" id="DXAM01000118">
    <property type="protein sequence ID" value="HJA04852.1"/>
    <property type="molecule type" value="Genomic_DNA"/>
</dbReference>
<dbReference type="AlphaFoldDB" id="A0A9D2H575"/>
<dbReference type="Pfam" id="PF13416">
    <property type="entry name" value="SBP_bac_8"/>
    <property type="match status" value="1"/>
</dbReference>
<evidence type="ECO:0000313" key="1">
    <source>
        <dbReference type="EMBL" id="HJA04852.1"/>
    </source>
</evidence>
<dbReference type="InterPro" id="IPR050490">
    <property type="entry name" value="Bact_solute-bd_prot1"/>
</dbReference>
<reference evidence="1" key="1">
    <citation type="journal article" date="2021" name="PeerJ">
        <title>Extensive microbial diversity within the chicken gut microbiome revealed by metagenomics and culture.</title>
        <authorList>
            <person name="Gilroy R."/>
            <person name="Ravi A."/>
            <person name="Getino M."/>
            <person name="Pursley I."/>
            <person name="Horton D.L."/>
            <person name="Alikhan N.F."/>
            <person name="Baker D."/>
            <person name="Gharbi K."/>
            <person name="Hall N."/>
            <person name="Watson M."/>
            <person name="Adriaenssens E.M."/>
            <person name="Foster-Nyarko E."/>
            <person name="Jarju S."/>
            <person name="Secka A."/>
            <person name="Antonio M."/>
            <person name="Oren A."/>
            <person name="Chaudhuri R.R."/>
            <person name="La Ragione R."/>
            <person name="Hildebrand F."/>
            <person name="Pallen M.J."/>
        </authorList>
    </citation>
    <scope>NUCLEOTIDE SEQUENCE</scope>
    <source>
        <strain evidence="1">ChiHjej8B7-3636</strain>
    </source>
</reference>
<gene>
    <name evidence="1" type="ORF">H9800_08335</name>
</gene>
<dbReference type="Gene3D" id="3.40.190.10">
    <property type="entry name" value="Periplasmic binding protein-like II"/>
    <property type="match status" value="2"/>
</dbReference>
<dbReference type="Proteomes" id="UP000824220">
    <property type="component" value="Unassembled WGS sequence"/>
</dbReference>
<organism evidence="1 2">
    <name type="scientific">Candidatus Microbacterium stercoravium</name>
    <dbReference type="NCBI Taxonomy" id="2838697"/>
    <lineage>
        <taxon>Bacteria</taxon>
        <taxon>Bacillati</taxon>
        <taxon>Actinomycetota</taxon>
        <taxon>Actinomycetes</taxon>
        <taxon>Micrococcales</taxon>
        <taxon>Microbacteriaceae</taxon>
        <taxon>Microbacterium</taxon>
    </lineage>
</organism>
<comment type="caution">
    <text evidence="1">The sequence shown here is derived from an EMBL/GenBank/DDBJ whole genome shotgun (WGS) entry which is preliminary data.</text>
</comment>
<dbReference type="PANTHER" id="PTHR43649">
    <property type="entry name" value="ARABINOSE-BINDING PROTEIN-RELATED"/>
    <property type="match status" value="1"/>
</dbReference>
<dbReference type="PANTHER" id="PTHR43649:SF12">
    <property type="entry name" value="DIACETYLCHITOBIOSE BINDING PROTEIN DASA"/>
    <property type="match status" value="1"/>
</dbReference>
<dbReference type="SUPFAM" id="SSF53850">
    <property type="entry name" value="Periplasmic binding protein-like II"/>
    <property type="match status" value="1"/>
</dbReference>
<dbReference type="InterPro" id="IPR006059">
    <property type="entry name" value="SBP"/>
</dbReference>
<evidence type="ECO:0000313" key="2">
    <source>
        <dbReference type="Proteomes" id="UP000824220"/>
    </source>
</evidence>
<name>A0A9D2H575_9MICO</name>
<reference evidence="1" key="2">
    <citation type="submission" date="2021-04" db="EMBL/GenBank/DDBJ databases">
        <authorList>
            <person name="Gilroy R."/>
        </authorList>
    </citation>
    <scope>NUCLEOTIDE SEQUENCE</scope>
    <source>
        <strain evidence="1">ChiHjej8B7-3636</strain>
    </source>
</reference>